<comment type="similarity">
    <text evidence="1">Belongs to the N(4)/N(6)-methyltransferase family.</text>
</comment>
<dbReference type="AlphaFoldDB" id="A0A2W4QFP0"/>
<reference evidence="3 4" key="1">
    <citation type="journal article" date="2018" name="Aquat. Microb. Ecol.">
        <title>Gammaproteobacterial methanotrophs dominate.</title>
        <authorList>
            <person name="Rissanen A.J."/>
            <person name="Saarenheimo J."/>
            <person name="Tiirola M."/>
            <person name="Peura S."/>
            <person name="Aalto S.L."/>
            <person name="Karvinen A."/>
            <person name="Nykanen H."/>
        </authorList>
    </citation>
    <scope>NUCLEOTIDE SEQUENCE [LARGE SCALE GENOMIC DNA]</scope>
    <source>
        <strain evidence="3">AMbin10</strain>
    </source>
</reference>
<dbReference type="Proteomes" id="UP000249396">
    <property type="component" value="Unassembled WGS sequence"/>
</dbReference>
<evidence type="ECO:0000313" key="3">
    <source>
        <dbReference type="EMBL" id="PZN71002.1"/>
    </source>
</evidence>
<dbReference type="Gene3D" id="1.20.1260.30">
    <property type="match status" value="1"/>
</dbReference>
<name>A0A2W4QFP0_9GAMM</name>
<dbReference type="EMBL" id="QJPH01000538">
    <property type="protein sequence ID" value="PZN71002.1"/>
    <property type="molecule type" value="Genomic_DNA"/>
</dbReference>
<dbReference type="GO" id="GO:0009307">
    <property type="term" value="P:DNA restriction-modification system"/>
    <property type="evidence" value="ECO:0007669"/>
    <property type="project" value="UniProtKB-KW"/>
</dbReference>
<comment type="caution">
    <text evidence="3">The sequence shown here is derived from an EMBL/GenBank/DDBJ whole genome shotgun (WGS) entry which is preliminary data.</text>
</comment>
<organism evidence="3 4">
    <name type="scientific">Candidatus Methylumidiphilus alinenensis</name>
    <dbReference type="NCBI Taxonomy" id="2202197"/>
    <lineage>
        <taxon>Bacteria</taxon>
        <taxon>Pseudomonadati</taxon>
        <taxon>Pseudomonadota</taxon>
        <taxon>Gammaproteobacteria</taxon>
        <taxon>Methylococcales</taxon>
        <taxon>Candidatus Methylumidiphilus</taxon>
    </lineage>
</organism>
<protein>
    <submittedName>
        <fullName evidence="3">Uncharacterized protein</fullName>
    </submittedName>
</protein>
<evidence type="ECO:0000256" key="1">
    <source>
        <dbReference type="ARBA" id="ARBA00006594"/>
    </source>
</evidence>
<evidence type="ECO:0000313" key="4">
    <source>
        <dbReference type="Proteomes" id="UP000249396"/>
    </source>
</evidence>
<dbReference type="InterPro" id="IPR038333">
    <property type="entry name" value="T1MK-like_N_sf"/>
</dbReference>
<keyword evidence="2" id="KW-0680">Restriction system</keyword>
<proteinExistence type="inferred from homology"/>
<evidence type="ECO:0000256" key="2">
    <source>
        <dbReference type="ARBA" id="ARBA00022747"/>
    </source>
</evidence>
<accession>A0A2W4QFP0</accession>
<gene>
    <name evidence="3" type="ORF">DM484_27360</name>
</gene>
<sequence length="91" mass="10620">MIRIELLASRHCRKPFSPALREPYRWQDWAAPINEKAESYTPEGKRVGWKREELKNKDGDLFAFINRELLPYLHRLDMNASGLPNLAASPK</sequence>